<dbReference type="InterPro" id="IPR000531">
    <property type="entry name" value="Beta-barrel_TonB"/>
</dbReference>
<dbReference type="Pfam" id="PF00593">
    <property type="entry name" value="TonB_dep_Rec_b-barrel"/>
    <property type="match status" value="1"/>
</dbReference>
<dbReference type="Gene3D" id="2.40.170.20">
    <property type="entry name" value="TonB-dependent receptor, beta-barrel domain"/>
    <property type="match status" value="1"/>
</dbReference>
<keyword evidence="2 8" id="KW-0813">Transport</keyword>
<dbReference type="AlphaFoldDB" id="A0A975FWX4"/>
<dbReference type="GO" id="GO:0009279">
    <property type="term" value="C:cell outer membrane"/>
    <property type="evidence" value="ECO:0007669"/>
    <property type="project" value="UniProtKB-SubCell"/>
</dbReference>
<keyword evidence="4 8" id="KW-0812">Transmembrane</keyword>
<dbReference type="KEGG" id="caul:KCG34_17015"/>
<gene>
    <name evidence="13" type="ORF">KCG34_17015</name>
</gene>
<dbReference type="InterPro" id="IPR012910">
    <property type="entry name" value="Plug_dom"/>
</dbReference>
<dbReference type="EMBL" id="CP073078">
    <property type="protein sequence ID" value="QUD86764.1"/>
    <property type="molecule type" value="Genomic_DNA"/>
</dbReference>
<evidence type="ECO:0000259" key="11">
    <source>
        <dbReference type="Pfam" id="PF00593"/>
    </source>
</evidence>
<dbReference type="Gene3D" id="2.170.130.10">
    <property type="entry name" value="TonB-dependent receptor, plug domain"/>
    <property type="match status" value="1"/>
</dbReference>
<dbReference type="Pfam" id="PF07715">
    <property type="entry name" value="Plug"/>
    <property type="match status" value="1"/>
</dbReference>
<feature type="domain" description="TonB-dependent receptor plug" evidence="12">
    <location>
        <begin position="61"/>
        <end position="174"/>
    </location>
</feature>
<dbReference type="PANTHER" id="PTHR47234">
    <property type="match status" value="1"/>
</dbReference>
<dbReference type="SUPFAM" id="SSF56935">
    <property type="entry name" value="Porins"/>
    <property type="match status" value="1"/>
</dbReference>
<sequence length="998" mass="106316">MKINTTRAALLASTVLCGAIALSASAASAQTAPAAQGAAAAQTTNEIIVTGTRIKGASNATSASPISVATSASISLTKADSVEEVLQHMTGADFTGGLSNASNNGGVGLSEVSLRNLGPARALVLIDGQRTVPVYSGSLSTPDLNSVPLSMVDRLEVLRDGASSIYGADAIGGVINIITKKNFSGMQMDASYGESGHGDGAVYSVGGAIGVNSDRGNVMVSLNWDHRDSIGQWQRDWAIDPHIGSPAEGGSAYRSQLDILQEESGSLVWANGQQLNKHDGTVNWGAIDPSLLYLPNVGKVKMNAGRNDWNALTGGLDRKQISFNAHYNLTDNLRFIMDGFFTNRDSNQALRPEPLLGDNISTVQPGTSNVLWPGFQLPDSVFTSAGFAAPAASDNHFFYLTPNQFGPRTYRQNSQTYRVRAGFEGTLFDKYDWEAGYVFQENYNRADTLNEGNFNHIAQLSGQIACVDVPGGCKPGTLIDGTASTVPVTMPNWLGGPNNIFTPAQLAYATFNNIDLSYARESYGYANISGPIWDLPAGELKGSIGGEIRQEFLSNTPSDIVQQGWGPNASAPTAGGFNVASVFGELNIPVLKDLPFIESLTLTPSARYDNYTNFGAAFTNKVGIEYKVDRDIRFRASYSTGFRAPSTAELFGGNFVSDLPVDGDPCDSRGSAFGASSGNSNIGVGVLSAGSNCAKALAGVTGALDGTGKVTNFQPAYDEGSATQQQVLEGGNPKLKPELSEQYALGVVFTPRWVEGFSFSIDYYDIRISNAILTGGFGGNQPDVVVNGCYGPAQNQFYCNLISRNPATGGITQITSPNVNFGVEKVRGIDYQFDYDTAAAHLTLPIPGSFRFDLQISNLMKHSTQNPDGTNNNYAGTFNTSAEFVQPRWKGTAAVDYHLGPWTAHWDGQYIGQTHNNDGSAPAEGNKIGDTWYNNISASYTFSDFGFMKKARVTLGIDNVADQDPPFLNSDAVCKCNSIAGPYDFVGRFFYGRISTSF</sequence>
<keyword evidence="13" id="KW-0675">Receptor</keyword>
<evidence type="ECO:0000313" key="13">
    <source>
        <dbReference type="EMBL" id="QUD86764.1"/>
    </source>
</evidence>
<evidence type="ECO:0000256" key="4">
    <source>
        <dbReference type="ARBA" id="ARBA00022692"/>
    </source>
</evidence>
<feature type="domain" description="TonB-dependent receptor-like beta-barrel" evidence="11">
    <location>
        <begin position="389"/>
        <end position="960"/>
    </location>
</feature>
<evidence type="ECO:0000256" key="6">
    <source>
        <dbReference type="ARBA" id="ARBA00023136"/>
    </source>
</evidence>
<keyword evidence="10" id="KW-0732">Signal</keyword>
<keyword evidence="7 8" id="KW-0998">Cell outer membrane</keyword>
<evidence type="ECO:0000256" key="1">
    <source>
        <dbReference type="ARBA" id="ARBA00004571"/>
    </source>
</evidence>
<evidence type="ECO:0000313" key="14">
    <source>
        <dbReference type="Proteomes" id="UP000676409"/>
    </source>
</evidence>
<evidence type="ECO:0000256" key="5">
    <source>
        <dbReference type="ARBA" id="ARBA00023077"/>
    </source>
</evidence>
<keyword evidence="3 8" id="KW-1134">Transmembrane beta strand</keyword>
<dbReference type="InterPro" id="IPR039426">
    <property type="entry name" value="TonB-dep_rcpt-like"/>
</dbReference>
<keyword evidence="14" id="KW-1185">Reference proteome</keyword>
<dbReference type="InterPro" id="IPR037066">
    <property type="entry name" value="Plug_dom_sf"/>
</dbReference>
<feature type="chain" id="PRO_5037424006" evidence="10">
    <location>
        <begin position="27"/>
        <end position="998"/>
    </location>
</feature>
<evidence type="ECO:0000256" key="9">
    <source>
        <dbReference type="RuleBase" id="RU003357"/>
    </source>
</evidence>
<evidence type="ECO:0000256" key="2">
    <source>
        <dbReference type="ARBA" id="ARBA00022448"/>
    </source>
</evidence>
<evidence type="ECO:0000259" key="12">
    <source>
        <dbReference type="Pfam" id="PF07715"/>
    </source>
</evidence>
<dbReference type="Proteomes" id="UP000676409">
    <property type="component" value="Chromosome"/>
</dbReference>
<proteinExistence type="inferred from homology"/>
<dbReference type="RefSeq" id="WP_211936817.1">
    <property type="nucleotide sequence ID" value="NZ_CP073078.1"/>
</dbReference>
<keyword evidence="5 9" id="KW-0798">TonB box</keyword>
<dbReference type="PANTHER" id="PTHR47234:SF2">
    <property type="entry name" value="TONB-DEPENDENT RECEPTOR"/>
    <property type="match status" value="1"/>
</dbReference>
<dbReference type="PROSITE" id="PS52016">
    <property type="entry name" value="TONB_DEPENDENT_REC_3"/>
    <property type="match status" value="1"/>
</dbReference>
<accession>A0A975FWX4</accession>
<comment type="subcellular location">
    <subcellularLocation>
        <location evidence="1 8">Cell outer membrane</location>
        <topology evidence="1 8">Multi-pass membrane protein</topology>
    </subcellularLocation>
</comment>
<feature type="signal peptide" evidence="10">
    <location>
        <begin position="1"/>
        <end position="26"/>
    </location>
</feature>
<evidence type="ECO:0000256" key="7">
    <source>
        <dbReference type="ARBA" id="ARBA00023237"/>
    </source>
</evidence>
<evidence type="ECO:0000256" key="10">
    <source>
        <dbReference type="SAM" id="SignalP"/>
    </source>
</evidence>
<dbReference type="InterPro" id="IPR036942">
    <property type="entry name" value="Beta-barrel_TonB_sf"/>
</dbReference>
<keyword evidence="6 8" id="KW-0472">Membrane</keyword>
<reference evidence="13" key="1">
    <citation type="submission" date="2021-04" db="EMBL/GenBank/DDBJ databases">
        <title>The complete genome sequence of Caulobacter sp. S6.</title>
        <authorList>
            <person name="Tang Y."/>
            <person name="Ouyang W."/>
            <person name="Liu Q."/>
            <person name="Huang B."/>
            <person name="Guo Z."/>
            <person name="Lei P."/>
        </authorList>
    </citation>
    <scope>NUCLEOTIDE SEQUENCE</scope>
    <source>
        <strain evidence="13">S6</strain>
    </source>
</reference>
<name>A0A975FWX4_9CAUL</name>
<comment type="similarity">
    <text evidence="8 9">Belongs to the TonB-dependent receptor family.</text>
</comment>
<protein>
    <submittedName>
        <fullName evidence="13">TonB-dependent receptor</fullName>
    </submittedName>
</protein>
<evidence type="ECO:0000256" key="8">
    <source>
        <dbReference type="PROSITE-ProRule" id="PRU01360"/>
    </source>
</evidence>
<organism evidence="13 14">
    <name type="scientific">Phenylobacterium montanum</name>
    <dbReference type="NCBI Taxonomy" id="2823693"/>
    <lineage>
        <taxon>Bacteria</taxon>
        <taxon>Pseudomonadati</taxon>
        <taxon>Pseudomonadota</taxon>
        <taxon>Alphaproteobacteria</taxon>
        <taxon>Caulobacterales</taxon>
        <taxon>Caulobacteraceae</taxon>
        <taxon>Phenylobacterium</taxon>
    </lineage>
</organism>
<evidence type="ECO:0000256" key="3">
    <source>
        <dbReference type="ARBA" id="ARBA00022452"/>
    </source>
</evidence>